<dbReference type="Proteomes" id="UP000095282">
    <property type="component" value="Unplaced"/>
</dbReference>
<keyword evidence="5 6" id="KW-0472">Membrane</keyword>
<comment type="similarity">
    <text evidence="2">Belongs to the nematode receptor-like protein sre family.</text>
</comment>
<keyword evidence="7" id="KW-1185">Reference proteome</keyword>
<evidence type="ECO:0000313" key="8">
    <source>
        <dbReference type="WBParaSite" id="Csp11.Scaffold629.g9174.t1"/>
    </source>
</evidence>
<comment type="subcellular location">
    <subcellularLocation>
        <location evidence="1">Membrane</location>
        <topology evidence="1">Multi-pass membrane protein</topology>
    </subcellularLocation>
</comment>
<feature type="transmembrane region" description="Helical" evidence="6">
    <location>
        <begin position="96"/>
        <end position="118"/>
    </location>
</feature>
<evidence type="ECO:0000256" key="6">
    <source>
        <dbReference type="SAM" id="Phobius"/>
    </source>
</evidence>
<feature type="transmembrane region" description="Helical" evidence="6">
    <location>
        <begin position="59"/>
        <end position="84"/>
    </location>
</feature>
<evidence type="ECO:0000256" key="3">
    <source>
        <dbReference type="ARBA" id="ARBA00022692"/>
    </source>
</evidence>
<evidence type="ECO:0000256" key="4">
    <source>
        <dbReference type="ARBA" id="ARBA00022989"/>
    </source>
</evidence>
<dbReference type="InterPro" id="IPR053365">
    <property type="entry name" value="Nematode_rcpt-like"/>
</dbReference>
<keyword evidence="3 6" id="KW-0812">Transmembrane</keyword>
<protein>
    <submittedName>
        <fullName evidence="8">Serpentine receptor class gamma</fullName>
    </submittedName>
</protein>
<evidence type="ECO:0000256" key="1">
    <source>
        <dbReference type="ARBA" id="ARBA00004141"/>
    </source>
</evidence>
<evidence type="ECO:0000256" key="5">
    <source>
        <dbReference type="ARBA" id="ARBA00023136"/>
    </source>
</evidence>
<dbReference type="GO" id="GO:0016020">
    <property type="term" value="C:membrane"/>
    <property type="evidence" value="ECO:0007669"/>
    <property type="project" value="UniProtKB-SubCell"/>
</dbReference>
<evidence type="ECO:0000313" key="7">
    <source>
        <dbReference type="Proteomes" id="UP000095282"/>
    </source>
</evidence>
<feature type="transmembrane region" description="Helical" evidence="6">
    <location>
        <begin position="124"/>
        <end position="143"/>
    </location>
</feature>
<sequence>MILLINDSYHLWIPIYMFNATEYISPFLYSLLVFEFSISLFCVFYTLKLCSSIWRIRVFHVNMSILAIAYLIQYLECFIGKWFMIAAQNYKRHRRTYISFTILFISHTVTLYLSYLTFTEQVEMVSTVVGCMICVTLSCVLAYRILVCIGIYIFLLCIILFTLFFDVFPSLNLLLIFLLENCIYLNPLVICSVIFYSIDPWKKSLIPRGFIRSSTSHTSKSSIGRQQTTDLYFQQLQSSWLRK</sequence>
<reference evidence="8" key="1">
    <citation type="submission" date="2016-11" db="UniProtKB">
        <authorList>
            <consortium name="WormBaseParasite"/>
        </authorList>
    </citation>
    <scope>IDENTIFICATION</scope>
</reference>
<dbReference type="Pfam" id="PF03125">
    <property type="entry name" value="Sre"/>
    <property type="match status" value="2"/>
</dbReference>
<evidence type="ECO:0000256" key="2">
    <source>
        <dbReference type="ARBA" id="ARBA00006803"/>
    </source>
</evidence>
<dbReference type="InterPro" id="IPR004151">
    <property type="entry name" value="7TM_GPCR_serpentine_rcpt_Sre"/>
</dbReference>
<dbReference type="PANTHER" id="PTHR47757">
    <property type="entry name" value="SERPENTINE RECEPTOR, CLASS E (EPSILON)-RELATED"/>
    <property type="match status" value="1"/>
</dbReference>
<organism evidence="7 8">
    <name type="scientific">Caenorhabditis tropicalis</name>
    <dbReference type="NCBI Taxonomy" id="1561998"/>
    <lineage>
        <taxon>Eukaryota</taxon>
        <taxon>Metazoa</taxon>
        <taxon>Ecdysozoa</taxon>
        <taxon>Nematoda</taxon>
        <taxon>Chromadorea</taxon>
        <taxon>Rhabditida</taxon>
        <taxon>Rhabditina</taxon>
        <taxon>Rhabditomorpha</taxon>
        <taxon>Rhabditoidea</taxon>
        <taxon>Rhabditidae</taxon>
        <taxon>Peloderinae</taxon>
        <taxon>Caenorhabditis</taxon>
    </lineage>
</organism>
<proteinExistence type="inferred from homology"/>
<dbReference type="GO" id="GO:0007606">
    <property type="term" value="P:sensory perception of chemical stimulus"/>
    <property type="evidence" value="ECO:0007669"/>
    <property type="project" value="InterPro"/>
</dbReference>
<keyword evidence="4 6" id="KW-1133">Transmembrane helix</keyword>
<feature type="transmembrane region" description="Helical" evidence="6">
    <location>
        <begin position="174"/>
        <end position="198"/>
    </location>
</feature>
<accession>A0A1I7UGT0</accession>
<dbReference type="AlphaFoldDB" id="A0A1I7UGT0"/>
<feature type="transmembrane region" description="Helical" evidence="6">
    <location>
        <begin position="150"/>
        <end position="168"/>
    </location>
</feature>
<dbReference type="PANTHER" id="PTHR47757:SF1">
    <property type="entry name" value="SERPENTINE RECEPTOR, CLASS E (EPSILON)"/>
    <property type="match status" value="1"/>
</dbReference>
<dbReference type="eggNOG" id="ENOG502TIP4">
    <property type="taxonomic scope" value="Eukaryota"/>
</dbReference>
<name>A0A1I7UGT0_9PELO</name>
<dbReference type="WBParaSite" id="Csp11.Scaffold629.g9174.t1">
    <property type="protein sequence ID" value="Csp11.Scaffold629.g9174.t1"/>
    <property type="gene ID" value="Csp11.Scaffold629.g9174"/>
</dbReference>
<feature type="transmembrane region" description="Helical" evidence="6">
    <location>
        <begin position="27"/>
        <end position="47"/>
    </location>
</feature>